<dbReference type="AlphaFoldDB" id="A0A9D4C5B7"/>
<gene>
    <name evidence="1" type="ORF">DPMN_060493</name>
</gene>
<organism evidence="1 2">
    <name type="scientific">Dreissena polymorpha</name>
    <name type="common">Zebra mussel</name>
    <name type="synonym">Mytilus polymorpha</name>
    <dbReference type="NCBI Taxonomy" id="45954"/>
    <lineage>
        <taxon>Eukaryota</taxon>
        <taxon>Metazoa</taxon>
        <taxon>Spiralia</taxon>
        <taxon>Lophotrochozoa</taxon>
        <taxon>Mollusca</taxon>
        <taxon>Bivalvia</taxon>
        <taxon>Autobranchia</taxon>
        <taxon>Heteroconchia</taxon>
        <taxon>Euheterodonta</taxon>
        <taxon>Imparidentia</taxon>
        <taxon>Neoheterodontei</taxon>
        <taxon>Myida</taxon>
        <taxon>Dreissenoidea</taxon>
        <taxon>Dreissenidae</taxon>
        <taxon>Dreissena</taxon>
    </lineage>
</organism>
<evidence type="ECO:0000313" key="2">
    <source>
        <dbReference type="Proteomes" id="UP000828390"/>
    </source>
</evidence>
<name>A0A9D4C5B7_DREPO</name>
<dbReference type="Proteomes" id="UP000828390">
    <property type="component" value="Unassembled WGS sequence"/>
</dbReference>
<keyword evidence="2" id="KW-1185">Reference proteome</keyword>
<accession>A0A9D4C5B7</accession>
<evidence type="ECO:0000313" key="1">
    <source>
        <dbReference type="EMBL" id="KAH3717698.1"/>
    </source>
</evidence>
<reference evidence="1" key="1">
    <citation type="journal article" date="2019" name="bioRxiv">
        <title>The Genome of the Zebra Mussel, Dreissena polymorpha: A Resource for Invasive Species Research.</title>
        <authorList>
            <person name="McCartney M.A."/>
            <person name="Auch B."/>
            <person name="Kono T."/>
            <person name="Mallez S."/>
            <person name="Zhang Y."/>
            <person name="Obille A."/>
            <person name="Becker A."/>
            <person name="Abrahante J.E."/>
            <person name="Garbe J."/>
            <person name="Badalamenti J.P."/>
            <person name="Herman A."/>
            <person name="Mangelson H."/>
            <person name="Liachko I."/>
            <person name="Sullivan S."/>
            <person name="Sone E.D."/>
            <person name="Koren S."/>
            <person name="Silverstein K.A.T."/>
            <person name="Beckman K.B."/>
            <person name="Gohl D.M."/>
        </authorList>
    </citation>
    <scope>NUCLEOTIDE SEQUENCE</scope>
    <source>
        <strain evidence="1">Duluth1</strain>
        <tissue evidence="1">Whole animal</tissue>
    </source>
</reference>
<reference evidence="1" key="2">
    <citation type="submission" date="2020-11" db="EMBL/GenBank/DDBJ databases">
        <authorList>
            <person name="McCartney M.A."/>
            <person name="Auch B."/>
            <person name="Kono T."/>
            <person name="Mallez S."/>
            <person name="Becker A."/>
            <person name="Gohl D.M."/>
            <person name="Silverstein K.A.T."/>
            <person name="Koren S."/>
            <person name="Bechman K.B."/>
            <person name="Herman A."/>
            <person name="Abrahante J.E."/>
            <person name="Garbe J."/>
        </authorList>
    </citation>
    <scope>NUCLEOTIDE SEQUENCE</scope>
    <source>
        <strain evidence="1">Duluth1</strain>
        <tissue evidence="1">Whole animal</tissue>
    </source>
</reference>
<dbReference type="EMBL" id="JAIWYP010000013">
    <property type="protein sequence ID" value="KAH3717698.1"/>
    <property type="molecule type" value="Genomic_DNA"/>
</dbReference>
<sequence>MSYKDGHMPYAISALPTQHSYSRSLAWSYRVRYKVRNDFLVQNGGYNDFSSDYTDAEACVEPHLANMS</sequence>
<comment type="caution">
    <text evidence="1">The sequence shown here is derived from an EMBL/GenBank/DDBJ whole genome shotgun (WGS) entry which is preliminary data.</text>
</comment>
<protein>
    <submittedName>
        <fullName evidence="1">Uncharacterized protein</fullName>
    </submittedName>
</protein>
<proteinExistence type="predicted"/>